<dbReference type="AlphaFoldDB" id="A0A7I9WII6"/>
<evidence type="ECO:0000256" key="7">
    <source>
        <dbReference type="ARBA" id="ARBA00022576"/>
    </source>
</evidence>
<keyword evidence="9 11" id="KW-0663">Pyridoxal phosphate</keyword>
<dbReference type="InterPro" id="IPR004637">
    <property type="entry name" value="Dat"/>
</dbReference>
<comment type="cofactor">
    <cofactor evidence="1 12">
        <name>pyridoxal 5'-phosphate</name>
        <dbReference type="ChEBI" id="CHEBI:597326"/>
    </cofactor>
</comment>
<evidence type="ECO:0000313" key="14">
    <source>
        <dbReference type="Proteomes" id="UP000465241"/>
    </source>
</evidence>
<dbReference type="Pfam" id="PF00202">
    <property type="entry name" value="Aminotran_3"/>
    <property type="match status" value="1"/>
</dbReference>
<keyword evidence="14" id="KW-1185">Reference proteome</keyword>
<dbReference type="PANTHER" id="PTHR43552">
    <property type="entry name" value="DIAMINOBUTYRATE--2-OXOGLUTARATE AMINOTRANSFERASE"/>
    <property type="match status" value="1"/>
</dbReference>
<dbReference type="PROSITE" id="PS00600">
    <property type="entry name" value="AA_TRANSFER_CLASS_3"/>
    <property type="match status" value="1"/>
</dbReference>
<dbReference type="GO" id="GO:0030170">
    <property type="term" value="F:pyridoxal phosphate binding"/>
    <property type="evidence" value="ECO:0007669"/>
    <property type="project" value="InterPro"/>
</dbReference>
<evidence type="ECO:0000256" key="3">
    <source>
        <dbReference type="ARBA" id="ARBA00004946"/>
    </source>
</evidence>
<dbReference type="NCBIfam" id="NF006733">
    <property type="entry name" value="PRK09264.1"/>
    <property type="match status" value="1"/>
</dbReference>
<dbReference type="Gene3D" id="3.90.1150.10">
    <property type="entry name" value="Aspartate Aminotransferase, domain 1"/>
    <property type="match status" value="1"/>
</dbReference>
<comment type="pathway">
    <text evidence="3 12">Amine and polyamine biosynthesis; ectoine biosynthesis; L-ectoine from L-aspartate 4-semialdehyde: step 1/3.</text>
</comment>
<evidence type="ECO:0000256" key="1">
    <source>
        <dbReference type="ARBA" id="ARBA00001933"/>
    </source>
</evidence>
<dbReference type="InterPro" id="IPR015421">
    <property type="entry name" value="PyrdxlP-dep_Trfase_major"/>
</dbReference>
<evidence type="ECO:0000256" key="8">
    <source>
        <dbReference type="ARBA" id="ARBA00022679"/>
    </source>
</evidence>
<dbReference type="RefSeq" id="WP_193488708.1">
    <property type="nucleotide sequence ID" value="NZ_BAAAMC010000012.1"/>
</dbReference>
<dbReference type="EMBL" id="BLKT01000003">
    <property type="protein sequence ID" value="GFG57562.1"/>
    <property type="molecule type" value="Genomic_DNA"/>
</dbReference>
<evidence type="ECO:0000256" key="6">
    <source>
        <dbReference type="ARBA" id="ARBA00014798"/>
    </source>
</evidence>
<comment type="function">
    <text evidence="2 12">Catalyzes reversively the conversion of L-aspartate beta-semialdehyde (ASA) to L-2,4-diaminobutyrate (DABA) by transamination with L-glutamate.</text>
</comment>
<sequence>MTAQSIAVPSLESPIAEVFASVESEVRSYCRNWPTTMVTAQGSWITDSTGRRYLDFFAGAGALNYGHNNPLLKQALIDYLVNDGIVHSLDMATAAKADFLETFDQLILQPRGLDYKVQFPGPTGANSVEAALKLARKVTGRESIISFTNAFHGMTLGALSVTGNSMKRAGAGIPLVHATPMPYDNYFGGITEDFLWFERVLDDFGGGLNTPAAVIVETVQGEGGLNVARPEWLRALADLCRRRDILLIVDDVQMGCGRTGPFFSFEDADIVPDIVTLSKSISGYGLPMALTLLRRDLDVWSPGEHNGTFRGHNPAFVTATIALKNYWETANFAEETKAKGDYLRRRLEGIADAHPGVSTRGRGMAQGLKFDDESSAAAVCRRSFEHGLLMETSGPRDEVVKLLPALTTSIEDLDTGLDVLAESLATVASS</sequence>
<dbReference type="PIRSF" id="PIRSF000521">
    <property type="entry name" value="Transaminase_4ab_Lys_Orn"/>
    <property type="match status" value="1"/>
</dbReference>
<keyword evidence="8 12" id="KW-0808">Transferase</keyword>
<dbReference type="UniPathway" id="UPA00067">
    <property type="reaction ID" value="UER00121"/>
</dbReference>
<evidence type="ECO:0000256" key="12">
    <source>
        <dbReference type="RuleBase" id="RU365034"/>
    </source>
</evidence>
<organism evidence="13 14">
    <name type="scientific">Mycolicibacterium murale</name>
    <dbReference type="NCBI Taxonomy" id="182220"/>
    <lineage>
        <taxon>Bacteria</taxon>
        <taxon>Bacillati</taxon>
        <taxon>Actinomycetota</taxon>
        <taxon>Actinomycetes</taxon>
        <taxon>Mycobacteriales</taxon>
        <taxon>Mycobacteriaceae</taxon>
        <taxon>Mycolicibacterium</taxon>
    </lineage>
</organism>
<evidence type="ECO:0000256" key="4">
    <source>
        <dbReference type="ARBA" id="ARBA00008954"/>
    </source>
</evidence>
<dbReference type="GO" id="GO:0047307">
    <property type="term" value="F:diaminobutyrate-pyruvate transaminase activity"/>
    <property type="evidence" value="ECO:0007669"/>
    <property type="project" value="InterPro"/>
</dbReference>
<reference evidence="13 14" key="1">
    <citation type="journal article" date="2019" name="Emerg. Microbes Infect.">
        <title>Comprehensive subspecies identification of 175 nontuberculous mycobacteria species based on 7547 genomic profiles.</title>
        <authorList>
            <person name="Matsumoto Y."/>
            <person name="Kinjo T."/>
            <person name="Motooka D."/>
            <person name="Nabeya D."/>
            <person name="Jung N."/>
            <person name="Uechi K."/>
            <person name="Horii T."/>
            <person name="Iida T."/>
            <person name="Fujita J."/>
            <person name="Nakamura S."/>
        </authorList>
    </citation>
    <scope>NUCLEOTIDE SEQUENCE [LARGE SCALE GENOMIC DNA]</scope>
    <source>
        <strain evidence="13 14">JCM 13392</strain>
    </source>
</reference>
<dbReference type="EC" id="2.6.1.76" evidence="5 12"/>
<evidence type="ECO:0000256" key="10">
    <source>
        <dbReference type="ARBA" id="ARBA00049111"/>
    </source>
</evidence>
<name>A0A7I9WII6_9MYCO</name>
<evidence type="ECO:0000256" key="9">
    <source>
        <dbReference type="ARBA" id="ARBA00022898"/>
    </source>
</evidence>
<dbReference type="InterPro" id="IPR015424">
    <property type="entry name" value="PyrdxlP-dep_Trfase"/>
</dbReference>
<dbReference type="SUPFAM" id="SSF53383">
    <property type="entry name" value="PLP-dependent transferases"/>
    <property type="match status" value="1"/>
</dbReference>
<evidence type="ECO:0000256" key="5">
    <source>
        <dbReference type="ARBA" id="ARBA00013155"/>
    </source>
</evidence>
<comment type="similarity">
    <text evidence="4 11">Belongs to the class-III pyridoxal-phosphate-dependent aminotransferase family.</text>
</comment>
<keyword evidence="7 12" id="KW-0032">Aminotransferase</keyword>
<evidence type="ECO:0000313" key="13">
    <source>
        <dbReference type="EMBL" id="GFG57562.1"/>
    </source>
</evidence>
<dbReference type="InterPro" id="IPR005814">
    <property type="entry name" value="Aminotrans_3"/>
</dbReference>
<dbReference type="GO" id="GO:0045303">
    <property type="term" value="F:diaminobutyrate-2-oxoglutarate transaminase activity"/>
    <property type="evidence" value="ECO:0007669"/>
    <property type="project" value="UniProtKB-EC"/>
</dbReference>
<dbReference type="InterPro" id="IPR012773">
    <property type="entry name" value="Ectoine_EctB"/>
</dbReference>
<dbReference type="PANTHER" id="PTHR43552:SF2">
    <property type="entry name" value="DIAMINOBUTYRATE--2-OXOGLUTARATE TRANSAMINASE"/>
    <property type="match status" value="1"/>
</dbReference>
<comment type="catalytic activity">
    <reaction evidence="10 12">
        <text>L-2,4-diaminobutanoate + 2-oxoglutarate = L-aspartate 4-semialdehyde + L-glutamate</text>
        <dbReference type="Rhea" id="RHEA:11160"/>
        <dbReference type="ChEBI" id="CHEBI:16810"/>
        <dbReference type="ChEBI" id="CHEBI:29985"/>
        <dbReference type="ChEBI" id="CHEBI:58761"/>
        <dbReference type="ChEBI" id="CHEBI:537519"/>
        <dbReference type="EC" id="2.6.1.76"/>
    </reaction>
</comment>
<comment type="caution">
    <text evidence="13">The sequence shown here is derived from an EMBL/GenBank/DDBJ whole genome shotgun (WGS) entry which is preliminary data.</text>
</comment>
<dbReference type="NCBIfam" id="TIGR00709">
    <property type="entry name" value="dat"/>
    <property type="match status" value="1"/>
</dbReference>
<dbReference type="NCBIfam" id="TIGR02407">
    <property type="entry name" value="ectoine_ectB"/>
    <property type="match status" value="1"/>
</dbReference>
<dbReference type="Proteomes" id="UP000465241">
    <property type="component" value="Unassembled WGS sequence"/>
</dbReference>
<gene>
    <name evidence="13" type="primary">ectB</name>
    <name evidence="13" type="ORF">MMUR_16980</name>
</gene>
<accession>A0A7I9WII6</accession>
<evidence type="ECO:0000256" key="11">
    <source>
        <dbReference type="RuleBase" id="RU003560"/>
    </source>
</evidence>
<dbReference type="CDD" id="cd00610">
    <property type="entry name" value="OAT_like"/>
    <property type="match status" value="1"/>
</dbReference>
<protein>
    <recommendedName>
        <fullName evidence="6 12">Diaminobutyrate--2-oxoglutarate transaminase</fullName>
        <ecNumber evidence="5 12">2.6.1.76</ecNumber>
    </recommendedName>
    <alternativeName>
        <fullName evidence="12">DABA aminotransferase</fullName>
    </alternativeName>
</protein>
<dbReference type="InterPro" id="IPR049704">
    <property type="entry name" value="Aminotrans_3_PPA_site"/>
</dbReference>
<dbReference type="Gene3D" id="3.40.640.10">
    <property type="entry name" value="Type I PLP-dependent aspartate aminotransferase-like (Major domain)"/>
    <property type="match status" value="1"/>
</dbReference>
<evidence type="ECO:0000256" key="2">
    <source>
        <dbReference type="ARBA" id="ARBA00002189"/>
    </source>
</evidence>
<dbReference type="GO" id="GO:0019491">
    <property type="term" value="P:ectoine biosynthetic process"/>
    <property type="evidence" value="ECO:0007669"/>
    <property type="project" value="UniProtKB-UniPathway"/>
</dbReference>
<proteinExistence type="inferred from homology"/>
<dbReference type="InterPro" id="IPR015422">
    <property type="entry name" value="PyrdxlP-dep_Trfase_small"/>
</dbReference>